<dbReference type="RefSeq" id="WP_027895466.1">
    <property type="nucleotide sequence ID" value="NZ_CP027569.1"/>
</dbReference>
<protein>
    <recommendedName>
        <fullName evidence="3">Head decoration protein</fullName>
    </recommendedName>
</protein>
<name>A0A2S0M7Y3_MEGEL</name>
<organism evidence="1 2">
    <name type="scientific">Megasphaera elsdenii</name>
    <dbReference type="NCBI Taxonomy" id="907"/>
    <lineage>
        <taxon>Bacteria</taxon>
        <taxon>Bacillati</taxon>
        <taxon>Bacillota</taxon>
        <taxon>Negativicutes</taxon>
        <taxon>Veillonellales</taxon>
        <taxon>Veillonellaceae</taxon>
        <taxon>Megasphaera</taxon>
    </lineage>
</organism>
<sequence>MAIREVIDIKHDQLIGGPEIPILLKNVTLTAGTAMKRGTLMTVTGTAAVATAKAAVANAILSCDVDAKATVATVYVSGRFHREYLIAASEDTVDAHEEELRNAGIFLTSVH</sequence>
<gene>
    <name evidence="1" type="ORF">C6Y28_08020</name>
</gene>
<dbReference type="Proteomes" id="UP000238358">
    <property type="component" value="Chromosome"/>
</dbReference>
<dbReference type="EMBL" id="CP027569">
    <property type="protein sequence ID" value="AVO27553.1"/>
    <property type="molecule type" value="Genomic_DNA"/>
</dbReference>
<reference evidence="1 2" key="1">
    <citation type="journal article" date="2018" name="Genome Announc.">
        <title>Complete genomes of two Megasphaera elsdenii strains, NCIMB 702410 and ATCC 25940.</title>
        <authorList>
            <person name="Hatmaker E.A."/>
            <person name="O'Dell K."/>
            <person name="Riley L.A."/>
            <person name="Klingeman D.M."/>
            <person name="Guss A.M."/>
        </authorList>
    </citation>
    <scope>NUCLEOTIDE SEQUENCE [LARGE SCALE GENOMIC DNA]</scope>
    <source>
        <strain evidence="1 2">NCIMB702410</strain>
    </source>
</reference>
<evidence type="ECO:0000313" key="1">
    <source>
        <dbReference type="EMBL" id="AVO27553.1"/>
    </source>
</evidence>
<dbReference type="AlphaFoldDB" id="A0A2S0M7Y3"/>
<evidence type="ECO:0000313" key="2">
    <source>
        <dbReference type="Proteomes" id="UP000238358"/>
    </source>
</evidence>
<proteinExistence type="predicted"/>
<evidence type="ECO:0008006" key="3">
    <source>
        <dbReference type="Google" id="ProtNLM"/>
    </source>
</evidence>
<dbReference type="OrthoDB" id="1667377at2"/>
<accession>A0A2S0M7Y3</accession>
<dbReference type="Gene3D" id="2.40.300.10">
    <property type="entry name" value="Head decoration protein D"/>
    <property type="match status" value="1"/>
</dbReference>